<proteinExistence type="predicted"/>
<dbReference type="OrthoDB" id="1896584at2"/>
<reference evidence="1 2" key="1">
    <citation type="submission" date="2018-05" db="EMBL/GenBank/DDBJ databases">
        <title>Freshwater and sediment microbial communities from various areas in North America, analyzing microbe dynamics in response to fracking.</title>
        <authorList>
            <person name="Lamendella R."/>
        </authorList>
    </citation>
    <scope>NUCLEOTIDE SEQUENCE [LARGE SCALE GENOMIC DNA]</scope>
    <source>
        <strain evidence="1 2">15_TX</strain>
    </source>
</reference>
<dbReference type="AlphaFoldDB" id="A0A2V3A4F6"/>
<dbReference type="Pfam" id="PF06314">
    <property type="entry name" value="ADC"/>
    <property type="match status" value="1"/>
</dbReference>
<accession>A0A2V3A4F6</accession>
<dbReference type="Proteomes" id="UP000247150">
    <property type="component" value="Unassembled WGS sequence"/>
</dbReference>
<name>A0A2V3A4F6_9BACI</name>
<dbReference type="InterPro" id="IPR023375">
    <property type="entry name" value="ADC_dom_sf"/>
</dbReference>
<dbReference type="Gene3D" id="2.40.400.10">
    <property type="entry name" value="Acetoacetate decarboxylase-like"/>
    <property type="match status" value="1"/>
</dbReference>
<evidence type="ECO:0000313" key="1">
    <source>
        <dbReference type="EMBL" id="PWW31325.1"/>
    </source>
</evidence>
<comment type="caution">
    <text evidence="1">The sequence shown here is derived from an EMBL/GenBank/DDBJ whole genome shotgun (WGS) entry which is preliminary data.</text>
</comment>
<evidence type="ECO:0000313" key="2">
    <source>
        <dbReference type="Proteomes" id="UP000247150"/>
    </source>
</evidence>
<organism evidence="1 2">
    <name type="scientific">Cytobacillus oceanisediminis</name>
    <dbReference type="NCBI Taxonomy" id="665099"/>
    <lineage>
        <taxon>Bacteria</taxon>
        <taxon>Bacillati</taxon>
        <taxon>Bacillota</taxon>
        <taxon>Bacilli</taxon>
        <taxon>Bacillales</taxon>
        <taxon>Bacillaceae</taxon>
        <taxon>Cytobacillus</taxon>
    </lineage>
</organism>
<protein>
    <submittedName>
        <fullName evidence="1">Acetoacetate decarboxylase</fullName>
    </submittedName>
</protein>
<dbReference type="InterPro" id="IPR010451">
    <property type="entry name" value="Acetoacetate_decarboxylase"/>
</dbReference>
<dbReference type="EMBL" id="QGTW01000002">
    <property type="protein sequence ID" value="PWW31325.1"/>
    <property type="molecule type" value="Genomic_DNA"/>
</dbReference>
<dbReference type="SUPFAM" id="SSF160104">
    <property type="entry name" value="Acetoacetate decarboxylase-like"/>
    <property type="match status" value="1"/>
</dbReference>
<sequence length="256" mass="29088">MKKPYEVQNFWTVPIQAPLVDASCFPPFSCENCKTLTAYFRANPEIIKKYLVPPPFEYVSDIVYAYVSDFTNADPNDGYNQGFYDSGLVIPVKYKGREGVHVLYEYENHDYAIAAGRELWGYPKKYAEASTKEEDGKVIGIVHKNGKDIIRLEMDASKELTRPIAKPALFPHFQIKVDPKPDGPGIDSKKILSRDSSMDFVTKSYVEREIKVELQGIPLNRLDEFQPLEILGGTYTVGDFHCTMENGWAKVEEVLI</sequence>
<gene>
    <name evidence="1" type="ORF">DFO73_102321</name>
</gene>
<dbReference type="GO" id="GO:0016829">
    <property type="term" value="F:lyase activity"/>
    <property type="evidence" value="ECO:0007669"/>
    <property type="project" value="InterPro"/>
</dbReference>
<dbReference type="RefSeq" id="WP_110063854.1">
    <property type="nucleotide sequence ID" value="NZ_QGTW01000002.1"/>
</dbReference>